<feature type="transmembrane region" description="Helical" evidence="6">
    <location>
        <begin position="6"/>
        <end position="24"/>
    </location>
</feature>
<evidence type="ECO:0000256" key="5">
    <source>
        <dbReference type="ARBA" id="ARBA00023033"/>
    </source>
</evidence>
<dbReference type="RefSeq" id="XP_049132000.1">
    <property type="nucleotide sequence ID" value="XM_049276043.1"/>
</dbReference>
<evidence type="ECO:0000256" key="1">
    <source>
        <dbReference type="ARBA" id="ARBA00001974"/>
    </source>
</evidence>
<keyword evidence="6" id="KW-0472">Membrane</keyword>
<dbReference type="InterPro" id="IPR036188">
    <property type="entry name" value="FAD/NAD-bd_sf"/>
</dbReference>
<evidence type="ECO:0000256" key="2">
    <source>
        <dbReference type="ARBA" id="ARBA00022630"/>
    </source>
</evidence>
<evidence type="ECO:0000313" key="8">
    <source>
        <dbReference type="Proteomes" id="UP001055115"/>
    </source>
</evidence>
<comment type="caution">
    <text evidence="7">The sequence shown here is derived from an EMBL/GenBank/DDBJ whole genome shotgun (WGS) entry which is preliminary data.</text>
</comment>
<keyword evidence="8" id="KW-1185">Reference proteome</keyword>
<dbReference type="PRINTS" id="PR00420">
    <property type="entry name" value="RNGMNOXGNASE"/>
</dbReference>
<evidence type="ECO:0000256" key="3">
    <source>
        <dbReference type="ARBA" id="ARBA00022827"/>
    </source>
</evidence>
<keyword evidence="2" id="KW-0285">Flavoprotein</keyword>
<evidence type="ECO:0000313" key="7">
    <source>
        <dbReference type="EMBL" id="GKT49650.1"/>
    </source>
</evidence>
<name>A0AA37UP04_9PEZI</name>
<sequence length="443" mass="49222">MSDREGIPLPVIIVGAGVSGLLLAQHLRKTNVPFRLYERDLDLTTRGVGWGLTLHWSLPALRSLLPEDLVVRLPDAYVDRAAVARGEASAFPFFDLSTGELRGASPREPENLRIRVTRERLRRLLATDVDIQSMDVTPLFFETLHLTSTTVLNSSYTQWGKSFVKFEEKQDSVVVSFDDGSSVTGRMVVACDGGPSRVRRQLFPDQHERYRIPVRVLGLKVPLSPDQMAPIRKLDPFFLQGASSRNDTFLYLSMLDSPGNNEESTGDFSCQMCISWPDRPGFLGKAAPTGYPQTSGSKIEFIRSLAESWSEPFRGLTLGIPADTDVKHLDLYDYAPPKGLRSKGRAVLMGDAFHAMAMYRGEGANHAIIDVLDFAETVAPALNADFAELRAAIDVYEDRVVARARPGVLASRRACLDAHDWPRISPASPLLSKREMMLQFDEE</sequence>
<dbReference type="PANTHER" id="PTHR47178">
    <property type="entry name" value="MONOOXYGENASE, FAD-BINDING"/>
    <property type="match status" value="1"/>
</dbReference>
<dbReference type="AlphaFoldDB" id="A0AA37UP04"/>
<dbReference type="SUPFAM" id="SSF51905">
    <property type="entry name" value="FAD/NAD(P)-binding domain"/>
    <property type="match status" value="1"/>
</dbReference>
<keyword evidence="5" id="KW-0503">Monooxygenase</keyword>
<gene>
    <name evidence="7" type="ORF">ColSpa_09831</name>
</gene>
<dbReference type="Pfam" id="PF13450">
    <property type="entry name" value="NAD_binding_8"/>
    <property type="match status" value="1"/>
</dbReference>
<reference evidence="7 8" key="1">
    <citation type="submission" date="2022-03" db="EMBL/GenBank/DDBJ databases">
        <title>Genome data of Colletotrichum spp.</title>
        <authorList>
            <person name="Utami Y.D."/>
            <person name="Hiruma K."/>
        </authorList>
    </citation>
    <scope>NUCLEOTIDE SEQUENCE [LARGE SCALE GENOMIC DNA]</scope>
    <source>
        <strain evidence="7 8">MAFF 239500</strain>
    </source>
</reference>
<keyword evidence="3" id="KW-0274">FAD</keyword>
<keyword evidence="6" id="KW-0812">Transmembrane</keyword>
<dbReference type="EMBL" id="BQXU01000031">
    <property type="protein sequence ID" value="GKT49650.1"/>
    <property type="molecule type" value="Genomic_DNA"/>
</dbReference>
<dbReference type="GO" id="GO:0004497">
    <property type="term" value="F:monooxygenase activity"/>
    <property type="evidence" value="ECO:0007669"/>
    <property type="project" value="UniProtKB-KW"/>
</dbReference>
<proteinExistence type="predicted"/>
<dbReference type="Gene3D" id="3.50.50.60">
    <property type="entry name" value="FAD/NAD(P)-binding domain"/>
    <property type="match status" value="2"/>
</dbReference>
<protein>
    <submittedName>
        <fullName evidence="7">FAD-linked oxidoreductase</fullName>
    </submittedName>
</protein>
<dbReference type="GeneID" id="73330633"/>
<keyword evidence="4" id="KW-0560">Oxidoreductase</keyword>
<dbReference type="PANTHER" id="PTHR47178:SF1">
    <property type="entry name" value="FAD-BINDING DOMAIN-CONTAINING PROTEIN-RELATED"/>
    <property type="match status" value="1"/>
</dbReference>
<evidence type="ECO:0000256" key="4">
    <source>
        <dbReference type="ARBA" id="ARBA00023002"/>
    </source>
</evidence>
<accession>A0AA37UP04</accession>
<keyword evidence="6" id="KW-1133">Transmembrane helix</keyword>
<comment type="cofactor">
    <cofactor evidence="1">
        <name>FAD</name>
        <dbReference type="ChEBI" id="CHEBI:57692"/>
    </cofactor>
</comment>
<dbReference type="Proteomes" id="UP001055115">
    <property type="component" value="Unassembled WGS sequence"/>
</dbReference>
<organism evidence="7 8">
    <name type="scientific">Colletotrichum spaethianum</name>
    <dbReference type="NCBI Taxonomy" id="700344"/>
    <lineage>
        <taxon>Eukaryota</taxon>
        <taxon>Fungi</taxon>
        <taxon>Dikarya</taxon>
        <taxon>Ascomycota</taxon>
        <taxon>Pezizomycotina</taxon>
        <taxon>Sordariomycetes</taxon>
        <taxon>Hypocreomycetidae</taxon>
        <taxon>Glomerellales</taxon>
        <taxon>Glomerellaceae</taxon>
        <taxon>Colletotrichum</taxon>
        <taxon>Colletotrichum spaethianum species complex</taxon>
    </lineage>
</organism>
<evidence type="ECO:0000256" key="6">
    <source>
        <dbReference type="SAM" id="Phobius"/>
    </source>
</evidence>